<dbReference type="AlphaFoldDB" id="A0A1C7N1F7"/>
<feature type="region of interest" description="Disordered" evidence="1">
    <location>
        <begin position="62"/>
        <end position="120"/>
    </location>
</feature>
<protein>
    <submittedName>
        <fullName evidence="2">Uncharacterized protein</fullName>
    </submittedName>
</protein>
<evidence type="ECO:0000256" key="1">
    <source>
        <dbReference type="SAM" id="MobiDB-lite"/>
    </source>
</evidence>
<gene>
    <name evidence="2" type="ORF">A0J61_09016</name>
</gene>
<name>A0A1C7N1F7_9FUNG</name>
<evidence type="ECO:0000313" key="3">
    <source>
        <dbReference type="Proteomes" id="UP000093000"/>
    </source>
</evidence>
<sequence>MNEPETPITISDIPPRSTPEIRSQSTRSLQRAGAQWYTLVFNGSSTRSRQSFIEDWLKKTSASQRSADVCPEVPDDTPSLPPWATPCIKKPIKPVTPLNNTEDDSSSASHSVSSSSKDSIDQALYQPHAAPYIDQDFKDDASHDTLPYNSDQYSEDSKTEPPYESSANYSLSDDLPDFQSPIHQQEINTTATNSYHTAITQPVLSDTEIIVNQSDGHSSTASVHSLTNLEPEDDLYELDELSAQDFLAIEDAALRLQKRRASSPITEQQPPEKKQQL</sequence>
<reference evidence="2 3" key="1">
    <citation type="submission" date="2016-03" db="EMBL/GenBank/DDBJ databases">
        <title>Choanephora cucurbitarum.</title>
        <authorList>
            <person name="Min B."/>
            <person name="Park H."/>
            <person name="Park J.-H."/>
            <person name="Shin H.-D."/>
            <person name="Choi I.-G."/>
        </authorList>
    </citation>
    <scope>NUCLEOTIDE SEQUENCE [LARGE SCALE GENOMIC DNA]</scope>
    <source>
        <strain evidence="2 3">KUS-F28377</strain>
    </source>
</reference>
<feature type="region of interest" description="Disordered" evidence="1">
    <location>
        <begin position="1"/>
        <end position="29"/>
    </location>
</feature>
<feature type="compositionally biased region" description="Polar residues" evidence="1">
    <location>
        <begin position="20"/>
        <end position="29"/>
    </location>
</feature>
<proteinExistence type="predicted"/>
<feature type="compositionally biased region" description="Low complexity" evidence="1">
    <location>
        <begin position="106"/>
        <end position="117"/>
    </location>
</feature>
<evidence type="ECO:0000313" key="2">
    <source>
        <dbReference type="EMBL" id="OBZ82932.1"/>
    </source>
</evidence>
<dbReference type="Proteomes" id="UP000093000">
    <property type="component" value="Unassembled WGS sequence"/>
</dbReference>
<comment type="caution">
    <text evidence="2">The sequence shown here is derived from an EMBL/GenBank/DDBJ whole genome shotgun (WGS) entry which is preliminary data.</text>
</comment>
<feature type="region of interest" description="Disordered" evidence="1">
    <location>
        <begin position="138"/>
        <end position="183"/>
    </location>
</feature>
<dbReference type="InParanoid" id="A0A1C7N1F7"/>
<keyword evidence="3" id="KW-1185">Reference proteome</keyword>
<organism evidence="2 3">
    <name type="scientific">Choanephora cucurbitarum</name>
    <dbReference type="NCBI Taxonomy" id="101091"/>
    <lineage>
        <taxon>Eukaryota</taxon>
        <taxon>Fungi</taxon>
        <taxon>Fungi incertae sedis</taxon>
        <taxon>Mucoromycota</taxon>
        <taxon>Mucoromycotina</taxon>
        <taxon>Mucoromycetes</taxon>
        <taxon>Mucorales</taxon>
        <taxon>Mucorineae</taxon>
        <taxon>Choanephoraceae</taxon>
        <taxon>Choanephoroideae</taxon>
        <taxon>Choanephora</taxon>
    </lineage>
</organism>
<dbReference type="OrthoDB" id="10568880at2759"/>
<dbReference type="EMBL" id="LUGH01000755">
    <property type="protein sequence ID" value="OBZ82932.1"/>
    <property type="molecule type" value="Genomic_DNA"/>
</dbReference>
<accession>A0A1C7N1F7</accession>